<evidence type="ECO:0000313" key="7">
    <source>
        <dbReference type="EMBL" id="TPX67275.1"/>
    </source>
</evidence>
<dbReference type="GO" id="GO:0033550">
    <property type="term" value="F:MAP kinase tyrosine phosphatase activity"/>
    <property type="evidence" value="ECO:0007669"/>
    <property type="project" value="TreeGrafter"/>
</dbReference>
<dbReference type="Proteomes" id="UP000320333">
    <property type="component" value="Unassembled WGS sequence"/>
</dbReference>
<accession>A0A507EVA6</accession>
<dbReference type="InterPro" id="IPR016130">
    <property type="entry name" value="Tyr_Pase_AS"/>
</dbReference>
<evidence type="ECO:0000256" key="2">
    <source>
        <dbReference type="ARBA" id="ARBA00013064"/>
    </source>
</evidence>
<dbReference type="GO" id="GO:0008330">
    <property type="term" value="F:protein tyrosine/threonine phosphatase activity"/>
    <property type="evidence" value="ECO:0007669"/>
    <property type="project" value="TreeGrafter"/>
</dbReference>
<protein>
    <recommendedName>
        <fullName evidence="2">protein-tyrosine-phosphatase</fullName>
        <ecNumber evidence="2">3.1.3.48</ecNumber>
    </recommendedName>
</protein>
<dbReference type="InterPro" id="IPR000387">
    <property type="entry name" value="Tyr_Pase_dom"/>
</dbReference>
<keyword evidence="3" id="KW-0378">Hydrolase</keyword>
<sequence length="202" mass="23203">MSVPSQQDPAEILPGQLFLSSIVPASDLAQLQQLKITHILNVTGMHHANAERMRHPNRFPADFTYHNIVIADEMDTRIIEQFDEALEFISSALQQGGRVLVHCEAGISRSSTIVIAFLMRSKSMTVREALTLVQSRKNNIGPNKSFYSQLLQFEATSFTTLFRPFLFVIILWNKCRTVLQWVFRHRALHMPCQSMMMIRMLR</sequence>
<dbReference type="InterPro" id="IPR020422">
    <property type="entry name" value="TYR_PHOSPHATASE_DUAL_dom"/>
</dbReference>
<evidence type="ECO:0000259" key="6">
    <source>
        <dbReference type="PROSITE" id="PS50056"/>
    </source>
</evidence>
<dbReference type="Pfam" id="PF00782">
    <property type="entry name" value="DSPc"/>
    <property type="match status" value="1"/>
</dbReference>
<evidence type="ECO:0000313" key="8">
    <source>
        <dbReference type="Proteomes" id="UP000320333"/>
    </source>
</evidence>
<dbReference type="CDD" id="cd14498">
    <property type="entry name" value="DSP"/>
    <property type="match status" value="1"/>
</dbReference>
<reference evidence="7 8" key="1">
    <citation type="journal article" date="2019" name="Sci. Rep.">
        <title>Comparative genomics of chytrid fungi reveal insights into the obligate biotrophic and pathogenic lifestyle of Synchytrium endobioticum.</title>
        <authorList>
            <person name="van de Vossenberg B.T.L.H."/>
            <person name="Warris S."/>
            <person name="Nguyen H.D.T."/>
            <person name="van Gent-Pelzer M.P.E."/>
            <person name="Joly D.L."/>
            <person name="van de Geest H.C."/>
            <person name="Bonants P.J.M."/>
            <person name="Smith D.S."/>
            <person name="Levesque C.A."/>
            <person name="van der Lee T.A.J."/>
        </authorList>
    </citation>
    <scope>NUCLEOTIDE SEQUENCE [LARGE SCALE GENOMIC DNA]</scope>
    <source>
        <strain evidence="7 8">CBS 675.73</strain>
    </source>
</reference>
<organism evidence="7 8">
    <name type="scientific">Chytriomyces confervae</name>
    <dbReference type="NCBI Taxonomy" id="246404"/>
    <lineage>
        <taxon>Eukaryota</taxon>
        <taxon>Fungi</taxon>
        <taxon>Fungi incertae sedis</taxon>
        <taxon>Chytridiomycota</taxon>
        <taxon>Chytridiomycota incertae sedis</taxon>
        <taxon>Chytridiomycetes</taxon>
        <taxon>Chytridiales</taxon>
        <taxon>Chytriomycetaceae</taxon>
        <taxon>Chytriomyces</taxon>
    </lineage>
</organism>
<dbReference type="GO" id="GO:0005737">
    <property type="term" value="C:cytoplasm"/>
    <property type="evidence" value="ECO:0007669"/>
    <property type="project" value="TreeGrafter"/>
</dbReference>
<dbReference type="GO" id="GO:0017017">
    <property type="term" value="F:MAP kinase tyrosine/serine/threonine phosphatase activity"/>
    <property type="evidence" value="ECO:0007669"/>
    <property type="project" value="TreeGrafter"/>
</dbReference>
<dbReference type="SMART" id="SM00195">
    <property type="entry name" value="DSPc"/>
    <property type="match status" value="1"/>
</dbReference>
<dbReference type="AlphaFoldDB" id="A0A507EVA6"/>
<evidence type="ECO:0000259" key="5">
    <source>
        <dbReference type="PROSITE" id="PS50054"/>
    </source>
</evidence>
<name>A0A507EVA6_9FUNG</name>
<dbReference type="STRING" id="246404.A0A507EVA6"/>
<gene>
    <name evidence="7" type="ORF">CcCBS67573_g07569</name>
</gene>
<evidence type="ECO:0000256" key="1">
    <source>
        <dbReference type="ARBA" id="ARBA00008601"/>
    </source>
</evidence>
<feature type="domain" description="Tyrosine-protein phosphatase" evidence="5">
    <location>
        <begin position="8"/>
        <end position="159"/>
    </location>
</feature>
<dbReference type="PANTHER" id="PTHR10159:SF511">
    <property type="entry name" value="DUAL SPECIFICITY PROTEIN PHOSPHATASE 1"/>
    <property type="match status" value="1"/>
</dbReference>
<keyword evidence="4" id="KW-0904">Protein phosphatase</keyword>
<dbReference type="EC" id="3.1.3.48" evidence="2"/>
<dbReference type="OrthoDB" id="273181at2759"/>
<dbReference type="PROSITE" id="PS50054">
    <property type="entry name" value="TYR_PHOSPHATASE_DUAL"/>
    <property type="match status" value="1"/>
</dbReference>
<dbReference type="InterPro" id="IPR000340">
    <property type="entry name" value="Dual-sp_phosphatase_cat-dom"/>
</dbReference>
<dbReference type="EMBL" id="QEAP01000406">
    <property type="protein sequence ID" value="TPX67275.1"/>
    <property type="molecule type" value="Genomic_DNA"/>
</dbReference>
<evidence type="ECO:0000256" key="3">
    <source>
        <dbReference type="ARBA" id="ARBA00022801"/>
    </source>
</evidence>
<proteinExistence type="inferred from homology"/>
<dbReference type="InterPro" id="IPR029021">
    <property type="entry name" value="Prot-tyrosine_phosphatase-like"/>
</dbReference>
<dbReference type="PROSITE" id="PS50056">
    <property type="entry name" value="TYR_PHOSPHATASE_2"/>
    <property type="match status" value="1"/>
</dbReference>
<comment type="caution">
    <text evidence="7">The sequence shown here is derived from an EMBL/GenBank/DDBJ whole genome shotgun (WGS) entry which is preliminary data.</text>
</comment>
<keyword evidence="8" id="KW-1185">Reference proteome</keyword>
<feature type="domain" description="Tyrosine specific protein phosphatases" evidence="6">
    <location>
        <begin position="80"/>
        <end position="148"/>
    </location>
</feature>
<dbReference type="GO" id="GO:0043409">
    <property type="term" value="P:negative regulation of MAPK cascade"/>
    <property type="evidence" value="ECO:0007669"/>
    <property type="project" value="TreeGrafter"/>
</dbReference>
<comment type="similarity">
    <text evidence="1">Belongs to the protein-tyrosine phosphatase family. Non-receptor class dual specificity subfamily.</text>
</comment>
<evidence type="ECO:0000256" key="4">
    <source>
        <dbReference type="ARBA" id="ARBA00022912"/>
    </source>
</evidence>
<dbReference type="SUPFAM" id="SSF52799">
    <property type="entry name" value="(Phosphotyrosine protein) phosphatases II"/>
    <property type="match status" value="1"/>
</dbReference>
<dbReference type="PROSITE" id="PS00383">
    <property type="entry name" value="TYR_PHOSPHATASE_1"/>
    <property type="match status" value="1"/>
</dbReference>
<dbReference type="Gene3D" id="3.90.190.10">
    <property type="entry name" value="Protein tyrosine phosphatase superfamily"/>
    <property type="match status" value="1"/>
</dbReference>
<dbReference type="PANTHER" id="PTHR10159">
    <property type="entry name" value="DUAL SPECIFICITY PROTEIN PHOSPHATASE"/>
    <property type="match status" value="1"/>
</dbReference>